<gene>
    <name evidence="1" type="ORF">ACERZ8_13125</name>
</gene>
<dbReference type="EMBL" id="JBHDIY010000002">
    <property type="protein sequence ID" value="MFL4470777.1"/>
    <property type="molecule type" value="Genomic_DNA"/>
</dbReference>
<dbReference type="RefSeq" id="WP_407592621.1">
    <property type="nucleotide sequence ID" value="NZ_JBHDIY010000002.1"/>
</dbReference>
<keyword evidence="2" id="KW-1185">Reference proteome</keyword>
<evidence type="ECO:0000313" key="1">
    <source>
        <dbReference type="EMBL" id="MFL4470777.1"/>
    </source>
</evidence>
<reference evidence="1 2" key="1">
    <citation type="submission" date="2024-08" db="EMBL/GenBank/DDBJ databases">
        <title>Tateyamaria sp. nov., isolated from marine algae.</title>
        <authorList>
            <person name="Choi B.J."/>
            <person name="Kim J.M."/>
            <person name="Lee J.K."/>
            <person name="Choi D.G."/>
            <person name="Bayburt H."/>
            <person name="Baek J.H."/>
            <person name="Han D.M."/>
            <person name="Jeon C.O."/>
        </authorList>
    </citation>
    <scope>NUCLEOTIDE SEQUENCE [LARGE SCALE GENOMIC DNA]</scope>
    <source>
        <strain evidence="1 2">KMU-156</strain>
    </source>
</reference>
<evidence type="ECO:0000313" key="2">
    <source>
        <dbReference type="Proteomes" id="UP001627408"/>
    </source>
</evidence>
<protein>
    <submittedName>
        <fullName evidence="1">Uncharacterized protein</fullName>
    </submittedName>
</protein>
<dbReference type="Proteomes" id="UP001627408">
    <property type="component" value="Unassembled WGS sequence"/>
</dbReference>
<sequence>MLPRWNGTYDQLELEARRTAGRTYDIWGAGGYAWTMFDAISSDVTACAQVDLTFFQEGLRDVLRHSNDQHTVNLLLAYCANTMGATQTGNDEADYVRAQIAETAQWIVLEHLVELHPMLWAHAARGFDNALRVRSPSRFAASGHSDAMHFLRGLYRRELHDGKRVVFTKTGAEVHAA</sequence>
<accession>A0ABW8UV40</accession>
<name>A0ABW8UV40_9RHOB</name>
<proteinExistence type="predicted"/>
<comment type="caution">
    <text evidence="1">The sequence shown here is derived from an EMBL/GenBank/DDBJ whole genome shotgun (WGS) entry which is preliminary data.</text>
</comment>
<organism evidence="1 2">
    <name type="scientific">Tateyamaria armeniaca</name>
    <dbReference type="NCBI Taxonomy" id="2518930"/>
    <lineage>
        <taxon>Bacteria</taxon>
        <taxon>Pseudomonadati</taxon>
        <taxon>Pseudomonadota</taxon>
        <taxon>Alphaproteobacteria</taxon>
        <taxon>Rhodobacterales</taxon>
        <taxon>Roseobacteraceae</taxon>
        <taxon>Tateyamaria</taxon>
    </lineage>
</organism>